<proteinExistence type="predicted"/>
<reference evidence="2" key="1">
    <citation type="journal article" date="2021" name="Proc. Natl. Acad. Sci. U.S.A.">
        <title>A Catalog of Tens of Thousands of Viruses from Human Metagenomes Reveals Hidden Associations with Chronic Diseases.</title>
        <authorList>
            <person name="Tisza M.J."/>
            <person name="Buck C.B."/>
        </authorList>
    </citation>
    <scope>NUCLEOTIDE SEQUENCE</scope>
    <source>
        <strain evidence="2">CtXdu7</strain>
    </source>
</reference>
<keyword evidence="2" id="KW-0378">Hydrolase</keyword>
<organism evidence="2">
    <name type="scientific">Podoviridae sp. ctXdu7</name>
    <dbReference type="NCBI Taxonomy" id="2827618"/>
    <lineage>
        <taxon>Viruses</taxon>
        <taxon>Duplodnaviria</taxon>
        <taxon>Heunggongvirae</taxon>
        <taxon>Uroviricota</taxon>
        <taxon>Caudoviricetes</taxon>
    </lineage>
</organism>
<dbReference type="CDD" id="cd18809">
    <property type="entry name" value="SF1_C_RecD"/>
    <property type="match status" value="1"/>
</dbReference>
<accession>A0A8S5RR42</accession>
<evidence type="ECO:0000259" key="1">
    <source>
        <dbReference type="Pfam" id="PF13538"/>
    </source>
</evidence>
<dbReference type="EMBL" id="BK057792">
    <property type="protein sequence ID" value="DAE91959.1"/>
    <property type="molecule type" value="Genomic_DNA"/>
</dbReference>
<dbReference type="GO" id="GO:0004386">
    <property type="term" value="F:helicase activity"/>
    <property type="evidence" value="ECO:0007669"/>
    <property type="project" value="UniProtKB-KW"/>
</dbReference>
<dbReference type="Pfam" id="PF13538">
    <property type="entry name" value="UvrD_C_2"/>
    <property type="match status" value="1"/>
</dbReference>
<dbReference type="InterPro" id="IPR027785">
    <property type="entry name" value="UvrD-like_helicase_C"/>
</dbReference>
<dbReference type="Gene3D" id="3.40.50.300">
    <property type="entry name" value="P-loop containing nucleotide triphosphate hydrolases"/>
    <property type="match status" value="2"/>
</dbReference>
<dbReference type="InterPro" id="IPR027417">
    <property type="entry name" value="P-loop_NTPase"/>
</dbReference>
<evidence type="ECO:0000313" key="2">
    <source>
        <dbReference type="EMBL" id="DAE91959.1"/>
    </source>
</evidence>
<name>A0A8S5RR42_9CAUD</name>
<dbReference type="SUPFAM" id="SSF52540">
    <property type="entry name" value="P-loop containing nucleoside triphosphate hydrolases"/>
    <property type="match status" value="1"/>
</dbReference>
<feature type="domain" description="UvrD-like helicase C-terminal" evidence="1">
    <location>
        <begin position="380"/>
        <end position="428"/>
    </location>
</feature>
<dbReference type="InterPro" id="IPR050534">
    <property type="entry name" value="Coronavir_polyprotein_1ab"/>
</dbReference>
<keyword evidence="2" id="KW-0547">Nucleotide-binding</keyword>
<keyword evidence="2" id="KW-0067">ATP-binding</keyword>
<keyword evidence="2" id="KW-0347">Helicase</keyword>
<dbReference type="Pfam" id="PF13245">
    <property type="entry name" value="AAA_19"/>
    <property type="match status" value="1"/>
</dbReference>
<dbReference type="PANTHER" id="PTHR43788">
    <property type="entry name" value="DNA2/NAM7 HELICASE FAMILY MEMBER"/>
    <property type="match status" value="1"/>
</dbReference>
<sequence>MSNVMTLNKGQEEAAKGFFKFLMENDKNELVISGAGGTGKTYLMGYLIDKIIPRYLDTCKLLGIQPKYYNVYMTATTNKAAEVLGTNTKKETSTIHSLLGVNVIDDYESGKTKLKKSKKWNIIHDSIIFIDECSMIDSELFKLIHEGTNNCKIVYVGDHCQLAPVAEPLSPVFKKDFPFFELTEPMRNNKQQALMDICTQLRETVETGVFKPISLVPGVIDLLNDEEMEKEISKEFKDPTLDKKILCYRNSKVIDYNGYIQEDLRNNRLYEINEYYVNNNAVKISDIHCKQLVLPVEDEIKFLDIYDKYKITSVFITKDINLPCYAAKILSLSTGHIFKVWLPVNIQEMYSLIKYFAKQKDWIHYFYVKDTFLDLRPKDASTVHKAQGSTYETVYIDLSDLSTCRIPDMAARLLYVAFTRASKRIVLYGKLKEKFGGINA</sequence>
<protein>
    <submittedName>
        <fullName evidence="2">ATP dependent DNA helicase</fullName>
    </submittedName>
</protein>